<evidence type="ECO:0000256" key="3">
    <source>
        <dbReference type="ARBA" id="ARBA00022692"/>
    </source>
</evidence>
<evidence type="ECO:0000256" key="1">
    <source>
        <dbReference type="ARBA" id="ARBA00004651"/>
    </source>
</evidence>
<dbReference type="EMBL" id="JAECZO010000063">
    <property type="protein sequence ID" value="KAK7195852.1"/>
    <property type="molecule type" value="Genomic_DNA"/>
</dbReference>
<protein>
    <submittedName>
        <fullName evidence="8">Permease-like protein</fullName>
    </submittedName>
</protein>
<gene>
    <name evidence="8" type="ORF">NESM_000516600</name>
</gene>
<accession>A0AAW0ERJ3</accession>
<comment type="subcellular location">
    <subcellularLocation>
        <location evidence="1">Cell membrane</location>
        <topology evidence="1">Multi-pass membrane protein</topology>
    </subcellularLocation>
</comment>
<feature type="transmembrane region" description="Helical" evidence="6">
    <location>
        <begin position="638"/>
        <end position="661"/>
    </location>
</feature>
<keyword evidence="4 6" id="KW-1133">Transmembrane helix</keyword>
<evidence type="ECO:0000256" key="2">
    <source>
        <dbReference type="ARBA" id="ARBA00022475"/>
    </source>
</evidence>
<sequence length="1104" mass="121840">MQVEVPEKRSHDDDGRSGLWAGMKLSWSYTIADVRRRPRNIVIGILAVMLLVFFSGVVLVGIWKAPYVLLRLAELTVGEMDVILYGGGSTLLLNYTKLNQSFAQTPVVAGAAPRWIARADLSSEATYRAKHYPSGNSTVTGRTTAANIMLINSELEMQAGIGRGWTYREIGYDEAQIFYSAADYIGVSGNKGQRVRLSVNTSALSNALGTDALSFNVTRPAAVTDPISFYLTAFFMLNNITEDSVSVFDVTTLAMGATMADAVESTEGKYSSVLGNIVIMDCRHFLDVLVSQSCLLGPQTITPSEGYYFPTAADLFNLSLPASDSLNIQDYAMLVVVMLEGRYDMYYADTTPRQQKLTEKSNKLMEAVGLNFDGTVQFPVETMIETFDTFRILMTAAFVTVVVGIVVLGCILMFTLLQINAEERQFELAMIRAQGMPRTQIIGILLMQTIAFTVPGTSLGVGLVCAANAVVERLLANFTKAPARPGDVPVVALVISIAMGLVLPLVATYGPVKGALSGSLRDALDIYRQAFNEAHVKAIRLEEMGLSMWQIFLGIFLVIAGFLVYYLMPLSFIFSNLMMFFILLDFVLICMIAGLCMMMYIVQGPAEVAVLYLLLWGSETRLWTLIRKNLRSHRDRNSKAYMMFLLSVACLVSSGMMFGMLSTISTQLAELTAGAPVTVTSNSFGNPLDHADIDEFMRGEGSLYATQWAYTSFALNQYPQIRSATQVGSLIGNFRTLGVRAVTENFMDATYPDFNMVHSYRRGYEYPTNTFGQRDVIRSMYEYPPTRETTGEQDIVVTGFPPRTTVPNVSAKESYVVPMLISSAAQDEIGLEVSAAAQLRFSYLLNGTTDATNTVFYLEPRALMNRISGFLAVSSLPLLFSTGTILVPTDHFRRLLDPVQIDFEAGSQAVIMDDAVLEVRQAVLYVQLRKDITKRQRETFVNALQAHTDTLYHTTLDTQATVEQLSSVQNLIMYFFYFTSVICIILCAFMMWVTFISNVQLNSWTFGVLRSLGFRTAQLMRSAVYEALCIVVSAFVFGMAVGIAVGVTMAVELCQIMVIPFHFTFPYVLVIIVLGLALIAAVVGSIVPFLSLRNKPISFVLRGI</sequence>
<feature type="transmembrane region" description="Helical" evidence="6">
    <location>
        <begin position="488"/>
        <end position="510"/>
    </location>
</feature>
<keyword evidence="2" id="KW-1003">Cell membrane</keyword>
<comment type="caution">
    <text evidence="8">The sequence shown here is derived from an EMBL/GenBank/DDBJ whole genome shotgun (WGS) entry which is preliminary data.</text>
</comment>
<evidence type="ECO:0000256" key="4">
    <source>
        <dbReference type="ARBA" id="ARBA00022989"/>
    </source>
</evidence>
<feature type="transmembrane region" description="Helical" evidence="6">
    <location>
        <begin position="1022"/>
        <end position="1047"/>
    </location>
</feature>
<evidence type="ECO:0000256" key="6">
    <source>
        <dbReference type="SAM" id="Phobius"/>
    </source>
</evidence>
<feature type="transmembrane region" description="Helical" evidence="6">
    <location>
        <begin position="548"/>
        <end position="568"/>
    </location>
</feature>
<evidence type="ECO:0000259" key="7">
    <source>
        <dbReference type="Pfam" id="PF02687"/>
    </source>
</evidence>
<keyword evidence="9" id="KW-1185">Reference proteome</keyword>
<feature type="transmembrane region" description="Helical" evidence="6">
    <location>
        <begin position="392"/>
        <end position="421"/>
    </location>
</feature>
<keyword evidence="3 6" id="KW-0812">Transmembrane</keyword>
<dbReference type="InterPro" id="IPR003838">
    <property type="entry name" value="ABC3_permease_C"/>
</dbReference>
<feature type="transmembrane region" description="Helical" evidence="6">
    <location>
        <begin position="974"/>
        <end position="1001"/>
    </location>
</feature>
<evidence type="ECO:0000313" key="8">
    <source>
        <dbReference type="EMBL" id="KAK7195852.1"/>
    </source>
</evidence>
<feature type="transmembrane region" description="Helical" evidence="6">
    <location>
        <begin position="1067"/>
        <end position="1092"/>
    </location>
</feature>
<dbReference type="PANTHER" id="PTHR32522">
    <property type="match status" value="1"/>
</dbReference>
<name>A0AAW0ERJ3_9TRYP</name>
<dbReference type="Proteomes" id="UP001430356">
    <property type="component" value="Unassembled WGS sequence"/>
</dbReference>
<feature type="domain" description="ABC3 transporter permease C-terminal" evidence="7">
    <location>
        <begin position="978"/>
        <end position="1096"/>
    </location>
</feature>
<proteinExistence type="predicted"/>
<organism evidence="8 9">
    <name type="scientific">Novymonas esmeraldas</name>
    <dbReference type="NCBI Taxonomy" id="1808958"/>
    <lineage>
        <taxon>Eukaryota</taxon>
        <taxon>Discoba</taxon>
        <taxon>Euglenozoa</taxon>
        <taxon>Kinetoplastea</taxon>
        <taxon>Metakinetoplastina</taxon>
        <taxon>Trypanosomatida</taxon>
        <taxon>Trypanosomatidae</taxon>
        <taxon>Novymonas</taxon>
    </lineage>
</organism>
<dbReference type="PANTHER" id="PTHR32522:SF5">
    <property type="entry name" value="ABC3 TRANSPORTER PERMEASE PROTEIN DOMAIN-CONTAINING PROTEIN"/>
    <property type="match status" value="1"/>
</dbReference>
<reference evidence="8 9" key="1">
    <citation type="journal article" date="2021" name="MBio">
        <title>A New Model Trypanosomatid, Novymonas esmeraldas: Genomic Perception of Its 'Candidatus Pandoraea novymonadis' Endosymbiont.</title>
        <authorList>
            <person name="Zakharova A."/>
            <person name="Saura A."/>
            <person name="Butenko A."/>
            <person name="Podesvova L."/>
            <person name="Warmusova S."/>
            <person name="Kostygov A.Y."/>
            <person name="Nenarokova A."/>
            <person name="Lukes J."/>
            <person name="Opperdoes F.R."/>
            <person name="Yurchenko V."/>
        </authorList>
    </citation>
    <scope>NUCLEOTIDE SEQUENCE [LARGE SCALE GENOMIC DNA]</scope>
    <source>
        <strain evidence="8 9">E262AT.01</strain>
    </source>
</reference>
<evidence type="ECO:0000256" key="5">
    <source>
        <dbReference type="ARBA" id="ARBA00023136"/>
    </source>
</evidence>
<evidence type="ECO:0000313" key="9">
    <source>
        <dbReference type="Proteomes" id="UP001430356"/>
    </source>
</evidence>
<dbReference type="AlphaFoldDB" id="A0AAW0ERJ3"/>
<dbReference type="GO" id="GO:0005886">
    <property type="term" value="C:plasma membrane"/>
    <property type="evidence" value="ECO:0007669"/>
    <property type="project" value="UniProtKB-SubCell"/>
</dbReference>
<feature type="transmembrane region" description="Helical" evidence="6">
    <location>
        <begin position="41"/>
        <end position="63"/>
    </location>
</feature>
<feature type="transmembrane region" description="Helical" evidence="6">
    <location>
        <begin position="580"/>
        <end position="602"/>
    </location>
</feature>
<dbReference type="Pfam" id="PF02687">
    <property type="entry name" value="FtsX"/>
    <property type="match status" value="2"/>
</dbReference>
<keyword evidence="5 6" id="KW-0472">Membrane</keyword>
<feature type="domain" description="ABC3 transporter permease C-terminal" evidence="7">
    <location>
        <begin position="401"/>
        <end position="517"/>
    </location>
</feature>